<feature type="transmembrane region" description="Helical" evidence="9">
    <location>
        <begin position="222"/>
        <end position="241"/>
    </location>
</feature>
<dbReference type="RefSeq" id="WP_190222597.1">
    <property type="nucleotide sequence ID" value="NZ_BNBS01000018.1"/>
</dbReference>
<evidence type="ECO:0008006" key="12">
    <source>
        <dbReference type="Google" id="ProtNLM"/>
    </source>
</evidence>
<keyword evidence="5 9" id="KW-1133">Transmembrane helix</keyword>
<feature type="transmembrane region" description="Helical" evidence="9">
    <location>
        <begin position="286"/>
        <end position="305"/>
    </location>
</feature>
<name>A0ABQ3PAZ9_9ACTN</name>
<evidence type="ECO:0000256" key="8">
    <source>
        <dbReference type="SAM" id="MobiDB-lite"/>
    </source>
</evidence>
<dbReference type="EMBL" id="BNDW01000019">
    <property type="protein sequence ID" value="GHI22197.1"/>
    <property type="molecule type" value="Genomic_DNA"/>
</dbReference>
<feature type="region of interest" description="Disordered" evidence="8">
    <location>
        <begin position="425"/>
        <end position="457"/>
    </location>
</feature>
<evidence type="ECO:0000313" key="10">
    <source>
        <dbReference type="EMBL" id="GHI22197.1"/>
    </source>
</evidence>
<accession>A0ABQ3PAZ9</accession>
<keyword evidence="2" id="KW-1003">Cell membrane</keyword>
<dbReference type="InterPro" id="IPR018584">
    <property type="entry name" value="GT87"/>
</dbReference>
<feature type="compositionally biased region" description="Basic and acidic residues" evidence="8">
    <location>
        <begin position="441"/>
        <end position="457"/>
    </location>
</feature>
<feature type="transmembrane region" description="Helical" evidence="9">
    <location>
        <begin position="192"/>
        <end position="216"/>
    </location>
</feature>
<evidence type="ECO:0000256" key="9">
    <source>
        <dbReference type="SAM" id="Phobius"/>
    </source>
</evidence>
<protein>
    <recommendedName>
        <fullName evidence="12">DUF2029 domain-containing protein</fullName>
    </recommendedName>
</protein>
<organism evidence="10 11">
    <name type="scientific">Streptomyces hydrogenans</name>
    <dbReference type="NCBI Taxonomy" id="1873719"/>
    <lineage>
        <taxon>Bacteria</taxon>
        <taxon>Bacillati</taxon>
        <taxon>Actinomycetota</taxon>
        <taxon>Actinomycetes</taxon>
        <taxon>Kitasatosporales</taxon>
        <taxon>Streptomycetaceae</taxon>
        <taxon>Streptomyces</taxon>
    </lineage>
</organism>
<comment type="caution">
    <text evidence="10">The sequence shown here is derived from an EMBL/GenBank/DDBJ whole genome shotgun (WGS) entry which is preliminary data.</text>
</comment>
<proteinExistence type="inferred from homology"/>
<dbReference type="Pfam" id="PF09594">
    <property type="entry name" value="GT87"/>
    <property type="match status" value="1"/>
</dbReference>
<keyword evidence="4 9" id="KW-0812">Transmembrane</keyword>
<feature type="transmembrane region" description="Helical" evidence="9">
    <location>
        <begin position="355"/>
        <end position="377"/>
    </location>
</feature>
<evidence type="ECO:0000256" key="1">
    <source>
        <dbReference type="ARBA" id="ARBA00004651"/>
    </source>
</evidence>
<evidence type="ECO:0000256" key="4">
    <source>
        <dbReference type="ARBA" id="ARBA00022692"/>
    </source>
</evidence>
<keyword evidence="3" id="KW-0808">Transferase</keyword>
<comment type="subcellular location">
    <subcellularLocation>
        <location evidence="1">Cell membrane</location>
        <topology evidence="1">Multi-pass membrane protein</topology>
    </subcellularLocation>
</comment>
<evidence type="ECO:0000256" key="5">
    <source>
        <dbReference type="ARBA" id="ARBA00022989"/>
    </source>
</evidence>
<feature type="transmembrane region" description="Helical" evidence="9">
    <location>
        <begin position="141"/>
        <end position="158"/>
    </location>
</feature>
<evidence type="ECO:0000256" key="3">
    <source>
        <dbReference type="ARBA" id="ARBA00022679"/>
    </source>
</evidence>
<dbReference type="Proteomes" id="UP001052739">
    <property type="component" value="Unassembled WGS sequence"/>
</dbReference>
<feature type="transmembrane region" description="Helical" evidence="9">
    <location>
        <begin position="29"/>
        <end position="48"/>
    </location>
</feature>
<feature type="transmembrane region" description="Helical" evidence="9">
    <location>
        <begin position="397"/>
        <end position="418"/>
    </location>
</feature>
<evidence type="ECO:0000256" key="6">
    <source>
        <dbReference type="ARBA" id="ARBA00023136"/>
    </source>
</evidence>
<feature type="region of interest" description="Disordered" evidence="8">
    <location>
        <begin position="1"/>
        <end position="20"/>
    </location>
</feature>
<gene>
    <name evidence="10" type="ORF">Shyd_35680</name>
</gene>
<keyword evidence="11" id="KW-1185">Reference proteome</keyword>
<keyword evidence="6 9" id="KW-0472">Membrane</keyword>
<evidence type="ECO:0000256" key="2">
    <source>
        <dbReference type="ARBA" id="ARBA00022475"/>
    </source>
</evidence>
<evidence type="ECO:0000313" key="11">
    <source>
        <dbReference type="Proteomes" id="UP001052739"/>
    </source>
</evidence>
<sequence>MTAVITDEGVQSGKGGGGAAGGGRFAGRAGLVLGVMLGVALLKLAWHATTSYVLQPQLAEYFLVDLDIYLDATDQMLGGGELYDADPPFNYPPFAAYLFIPFAVVPQWLAAGVWYVAKMLCLQLLIFWYLGRRGTPLRRRLTLAAVWAFLLSLVFDALQHDFSAGQVNLLLMGLVLWDLFRDPGDTGRAARWRGVGTGLAAAVKVVPALFIVHLFLTRQYRTAAVATGTFLATVAVGFATLPHSAWRYWTEVLWASERVHEFPSNVLNQSLRGVVTRAVGLDSDPLWLASAALVAIGGLALAVGLHRRGLTLEALCAIGVVIPLVTPLAWTHHWVWAFPATLLVYTWARGSWKRVTVAVVVTLLLHGKVYFLANIGVRDDDDLWTHVGSLELGPGQQLLASSVVSGGLVLLLLGALALRAAARRPSVDPVAGAPRPALVEQKPRGERTRKKAREERV</sequence>
<evidence type="ECO:0000256" key="7">
    <source>
        <dbReference type="ARBA" id="ARBA00024033"/>
    </source>
</evidence>
<feature type="transmembrane region" description="Helical" evidence="9">
    <location>
        <begin position="330"/>
        <end position="348"/>
    </location>
</feature>
<reference evidence="10" key="1">
    <citation type="submission" date="2024-05" db="EMBL/GenBank/DDBJ databases">
        <title>Whole genome shotgun sequence of Streptomyces hydrogenans NBRC 13475.</title>
        <authorList>
            <person name="Komaki H."/>
            <person name="Tamura T."/>
        </authorList>
    </citation>
    <scope>NUCLEOTIDE SEQUENCE</scope>
    <source>
        <strain evidence="10">NBRC 13475</strain>
    </source>
</reference>
<comment type="similarity">
    <text evidence="7">Belongs to the glycosyltransferase 87 family.</text>
</comment>